<dbReference type="AlphaFoldDB" id="A0AAE3CJ45"/>
<dbReference type="RefSeq" id="WP_215871925.1">
    <property type="nucleotide sequence ID" value="NZ_JAAXYO010000039.1"/>
</dbReference>
<dbReference type="Proteomes" id="UP001197378">
    <property type="component" value="Unassembled WGS sequence"/>
</dbReference>
<evidence type="ECO:0000313" key="1">
    <source>
        <dbReference type="EMBL" id="MBU2787354.1"/>
    </source>
</evidence>
<proteinExistence type="predicted"/>
<dbReference type="EMBL" id="JAAXYO010000039">
    <property type="protein sequence ID" value="MBU2787354.1"/>
    <property type="molecule type" value="Genomic_DNA"/>
</dbReference>
<evidence type="ECO:0000313" key="2">
    <source>
        <dbReference type="Proteomes" id="UP001197378"/>
    </source>
</evidence>
<reference evidence="1" key="1">
    <citation type="journal article" date="2021" name="ISME J.">
        <title>Genomic evolution of the class Acidithiobacillia: deep-branching Proteobacteria living in extreme acidic conditions.</title>
        <authorList>
            <person name="Moya-Beltran A."/>
            <person name="Beard S."/>
            <person name="Rojas-Villalobos C."/>
            <person name="Issotta F."/>
            <person name="Gallardo Y."/>
            <person name="Ulloa R."/>
            <person name="Giaveno A."/>
            <person name="Degli Esposti M."/>
            <person name="Johnson D.B."/>
            <person name="Quatrini R."/>
        </authorList>
    </citation>
    <scope>NUCLEOTIDE SEQUENCE</scope>
    <source>
        <strain evidence="1">VAN18-1</strain>
    </source>
</reference>
<keyword evidence="2" id="KW-1185">Reference proteome</keyword>
<accession>A0AAE3CJ45</accession>
<sequence length="164" mass="18966">MYVDHWQSGSAADLPLPQATDPMTAEDVVLLSRMEAYLSRLPFDDAQRMWLQAELALQLRQLTVEDPAVRSARAFAALQNRIATLHRGDEWEARLALSLRPVLPAEIEQPSRWLRGHQMQPQRSKMASVPMQRSVSAFLQRQTQSLREFWNRSRRLVPFFGNVR</sequence>
<comment type="caution">
    <text evidence="1">The sequence shown here is derived from an EMBL/GenBank/DDBJ whole genome shotgun (WGS) entry which is preliminary data.</text>
</comment>
<name>A0AAE3CJ45_9PROT</name>
<protein>
    <submittedName>
        <fullName evidence="1">Uncharacterized protein</fullName>
    </submittedName>
</protein>
<gene>
    <name evidence="1" type="ORF">HFQ13_03870</name>
</gene>
<organism evidence="1 2">
    <name type="scientific">Igneacidithiobacillus copahuensis</name>
    <dbReference type="NCBI Taxonomy" id="2724909"/>
    <lineage>
        <taxon>Bacteria</taxon>
        <taxon>Pseudomonadati</taxon>
        <taxon>Pseudomonadota</taxon>
        <taxon>Acidithiobacillia</taxon>
        <taxon>Acidithiobacillales</taxon>
        <taxon>Acidithiobacillaceae</taxon>
        <taxon>Igneacidithiobacillus</taxon>
    </lineage>
</organism>